<dbReference type="EMBL" id="UYWW01000642">
    <property type="protein sequence ID" value="VDM08990.1"/>
    <property type="molecule type" value="Genomic_DNA"/>
</dbReference>
<protein>
    <submittedName>
        <fullName evidence="1">Uncharacterized protein</fullName>
    </submittedName>
</protein>
<dbReference type="InParanoid" id="A0A3P7DGS1"/>
<evidence type="ECO:0000313" key="2">
    <source>
        <dbReference type="Proteomes" id="UP000270924"/>
    </source>
</evidence>
<keyword evidence="2" id="KW-1185">Reference proteome</keyword>
<proteinExistence type="predicted"/>
<name>A0A3P7DGS1_WUCBA</name>
<dbReference type="Proteomes" id="UP000270924">
    <property type="component" value="Unassembled WGS sequence"/>
</dbReference>
<sequence>MIKRSKNGYKIAATTIKKPQSSATEKFSLWCSRFCLRIVMQVLRDSCIAKVKKSSVSLSISFDRVFNNELQRTELKIALWCNK</sequence>
<accession>A0A3P7DGS1</accession>
<reference evidence="1 2" key="1">
    <citation type="submission" date="2018-11" db="EMBL/GenBank/DDBJ databases">
        <authorList>
            <consortium name="Pathogen Informatics"/>
        </authorList>
    </citation>
    <scope>NUCLEOTIDE SEQUENCE [LARGE SCALE GENOMIC DNA]</scope>
</reference>
<evidence type="ECO:0000313" key="1">
    <source>
        <dbReference type="EMBL" id="VDM08990.1"/>
    </source>
</evidence>
<gene>
    <name evidence="1" type="ORF">WBA_LOCUS2376</name>
</gene>
<organism evidence="1 2">
    <name type="scientific">Wuchereria bancrofti</name>
    <dbReference type="NCBI Taxonomy" id="6293"/>
    <lineage>
        <taxon>Eukaryota</taxon>
        <taxon>Metazoa</taxon>
        <taxon>Ecdysozoa</taxon>
        <taxon>Nematoda</taxon>
        <taxon>Chromadorea</taxon>
        <taxon>Rhabditida</taxon>
        <taxon>Spirurina</taxon>
        <taxon>Spiruromorpha</taxon>
        <taxon>Filarioidea</taxon>
        <taxon>Onchocercidae</taxon>
        <taxon>Wuchereria</taxon>
    </lineage>
</organism>
<dbReference type="AlphaFoldDB" id="A0A3P7DGS1"/>